<keyword evidence="3" id="KW-1185">Reference proteome</keyword>
<dbReference type="Proteomes" id="UP000188184">
    <property type="component" value="Chromosome"/>
</dbReference>
<sequence length="239" mass="26811">MQELKGITGVLYAASEWVMRLSAVNLIWFILSLPLFIVFLTVDISSLGGLVLFGLTVLLLMPLLFFPATVAVFATVRDWVTEMDYTSVVRTYLSHLKSAYLDSMKAGIFFAALWLVWYYSLLSIPAEKTIVTLMLLIIGLALFAYTISFMSVSVHYRMSGKERLKNAFLIAAGSPLLSLFMLLSNGLLVWISLTQLLFLLPLFTCSLGAFLSFSAFYRFTLKVEKRAAAYKNTKEGFPK</sequence>
<accession>A0A1Q2L312</accession>
<evidence type="ECO:0000256" key="1">
    <source>
        <dbReference type="SAM" id="Phobius"/>
    </source>
</evidence>
<dbReference type="KEGG" id="pmar:B0X71_18085"/>
<dbReference type="EMBL" id="CP019640">
    <property type="protein sequence ID" value="AQQ54821.1"/>
    <property type="molecule type" value="Genomic_DNA"/>
</dbReference>
<reference evidence="2 3" key="1">
    <citation type="submission" date="2017-02" db="EMBL/GenBank/DDBJ databases">
        <title>The complete genomic sequence of a novel cold adapted crude oil-degrading bacterium Planococcus qaidamina Y42.</title>
        <authorList>
            <person name="Yang R."/>
        </authorList>
    </citation>
    <scope>NUCLEOTIDE SEQUENCE [LARGE SCALE GENOMIC DNA]</scope>
    <source>
        <strain evidence="2 3">Y42</strain>
    </source>
</reference>
<proteinExistence type="predicted"/>
<dbReference type="Pfam" id="PF04854">
    <property type="entry name" value="DUF624"/>
    <property type="match status" value="1"/>
</dbReference>
<dbReference type="RefSeq" id="WP_077590722.1">
    <property type="nucleotide sequence ID" value="NZ_CP019640.1"/>
</dbReference>
<evidence type="ECO:0000313" key="2">
    <source>
        <dbReference type="EMBL" id="AQQ54821.1"/>
    </source>
</evidence>
<keyword evidence="1" id="KW-0812">Transmembrane</keyword>
<feature type="transmembrane region" description="Helical" evidence="1">
    <location>
        <begin position="48"/>
        <end position="74"/>
    </location>
</feature>
<dbReference type="InterPro" id="IPR006938">
    <property type="entry name" value="DUF624"/>
</dbReference>
<name>A0A1Q2L312_9BACL</name>
<gene>
    <name evidence="2" type="ORF">B0X71_18085</name>
</gene>
<feature type="transmembrane region" description="Helical" evidence="1">
    <location>
        <begin position="21"/>
        <end position="42"/>
    </location>
</feature>
<keyword evidence="1" id="KW-0472">Membrane</keyword>
<feature type="transmembrane region" description="Helical" evidence="1">
    <location>
        <begin position="106"/>
        <end position="124"/>
    </location>
</feature>
<evidence type="ECO:0000313" key="3">
    <source>
        <dbReference type="Proteomes" id="UP000188184"/>
    </source>
</evidence>
<feature type="transmembrane region" description="Helical" evidence="1">
    <location>
        <begin position="168"/>
        <end position="191"/>
    </location>
</feature>
<feature type="transmembrane region" description="Helical" evidence="1">
    <location>
        <begin position="197"/>
        <end position="217"/>
    </location>
</feature>
<dbReference type="AlphaFoldDB" id="A0A1Q2L312"/>
<evidence type="ECO:0008006" key="4">
    <source>
        <dbReference type="Google" id="ProtNLM"/>
    </source>
</evidence>
<protein>
    <recommendedName>
        <fullName evidence="4">DUF624 domain-containing protein</fullName>
    </recommendedName>
</protein>
<organism evidence="2 3">
    <name type="scientific">Planococcus lenghuensis</name>
    <dbReference type="NCBI Taxonomy" id="2213202"/>
    <lineage>
        <taxon>Bacteria</taxon>
        <taxon>Bacillati</taxon>
        <taxon>Bacillota</taxon>
        <taxon>Bacilli</taxon>
        <taxon>Bacillales</taxon>
        <taxon>Caryophanaceae</taxon>
        <taxon>Planococcus</taxon>
    </lineage>
</organism>
<keyword evidence="1" id="KW-1133">Transmembrane helix</keyword>
<feature type="transmembrane region" description="Helical" evidence="1">
    <location>
        <begin position="130"/>
        <end position="156"/>
    </location>
</feature>
<dbReference type="OrthoDB" id="2182676at2"/>